<reference evidence="1 2" key="1">
    <citation type="submission" date="2020-05" db="EMBL/GenBank/DDBJ databases">
        <title>MicrobeNet Type strains.</title>
        <authorList>
            <person name="Nicholson A.C."/>
        </authorList>
    </citation>
    <scope>NUCLEOTIDE SEQUENCE [LARGE SCALE GENOMIC DNA]</scope>
    <source>
        <strain evidence="1 2">JCM 14547</strain>
    </source>
</reference>
<name>A0A849BPY5_9ACTN</name>
<dbReference type="RefSeq" id="WP_171203248.1">
    <property type="nucleotide sequence ID" value="NZ_BAAANP010000057.1"/>
</dbReference>
<accession>A0A849BPY5</accession>
<gene>
    <name evidence="1" type="ORF">HLB09_10080</name>
</gene>
<dbReference type="Proteomes" id="UP000555552">
    <property type="component" value="Unassembled WGS sequence"/>
</dbReference>
<protein>
    <submittedName>
        <fullName evidence="1">Uncharacterized protein</fullName>
    </submittedName>
</protein>
<organism evidence="1 2">
    <name type="scientific">Pseudokineococcus marinus</name>
    <dbReference type="NCBI Taxonomy" id="351215"/>
    <lineage>
        <taxon>Bacteria</taxon>
        <taxon>Bacillati</taxon>
        <taxon>Actinomycetota</taxon>
        <taxon>Actinomycetes</taxon>
        <taxon>Kineosporiales</taxon>
        <taxon>Kineosporiaceae</taxon>
        <taxon>Pseudokineococcus</taxon>
    </lineage>
</organism>
<evidence type="ECO:0000313" key="1">
    <source>
        <dbReference type="EMBL" id="NNH23433.1"/>
    </source>
</evidence>
<sequence length="107" mass="11477">MPAMYRVDVVLSFSAPVAVEEVERLGADLELPLPRLATGEPDPGARDVRVDEDGEGADLVLLVEAETDVEAREAVERAVTEALARGPWDEGSARVDLVRSTAAYDLS</sequence>
<comment type="caution">
    <text evidence="1">The sequence shown here is derived from an EMBL/GenBank/DDBJ whole genome shotgun (WGS) entry which is preliminary data.</text>
</comment>
<dbReference type="EMBL" id="JABEMA010000139">
    <property type="protein sequence ID" value="NNH23433.1"/>
    <property type="molecule type" value="Genomic_DNA"/>
</dbReference>
<dbReference type="AlphaFoldDB" id="A0A849BPY5"/>
<proteinExistence type="predicted"/>
<keyword evidence="2" id="KW-1185">Reference proteome</keyword>
<evidence type="ECO:0000313" key="2">
    <source>
        <dbReference type="Proteomes" id="UP000555552"/>
    </source>
</evidence>